<comment type="caution">
    <text evidence="5">The sequence shown here is derived from an EMBL/GenBank/DDBJ whole genome shotgun (WGS) entry which is preliminary data.</text>
</comment>
<dbReference type="PANTHER" id="PTHR43464:SF19">
    <property type="entry name" value="UBIQUINONE BIOSYNTHESIS O-METHYLTRANSFERASE, MITOCHONDRIAL"/>
    <property type="match status" value="1"/>
</dbReference>
<feature type="domain" description="Methyltransferase" evidence="4">
    <location>
        <begin position="53"/>
        <end position="146"/>
    </location>
</feature>
<dbReference type="EC" id="2.1.-.-" evidence="5"/>
<keyword evidence="3" id="KW-0949">S-adenosyl-L-methionine</keyword>
<keyword evidence="6" id="KW-1185">Reference proteome</keyword>
<dbReference type="EMBL" id="JBBKAK010000001">
    <property type="protein sequence ID" value="MEJ8668176.1"/>
    <property type="molecule type" value="Genomic_DNA"/>
</dbReference>
<dbReference type="InterPro" id="IPR041698">
    <property type="entry name" value="Methyltransf_25"/>
</dbReference>
<evidence type="ECO:0000256" key="2">
    <source>
        <dbReference type="ARBA" id="ARBA00022679"/>
    </source>
</evidence>
<evidence type="ECO:0000256" key="3">
    <source>
        <dbReference type="ARBA" id="ARBA00022691"/>
    </source>
</evidence>
<evidence type="ECO:0000256" key="1">
    <source>
        <dbReference type="ARBA" id="ARBA00022603"/>
    </source>
</evidence>
<sequence length="296" mass="31371">MNVRRGTDDEKAARWSGASGNAWVDTQALLDDMLRPFEELLIGAMPAGQAGQVLDVGCGTGGTTVAVARLLGPAGSCVGIDISEPMITAARARAEREGTPVSFIQADAQEHAFEPAAFDAVISRFGVMFFNDPVRAFANLRGAAKDGAALRCVVWRGPAENPFMTTAERAAAPLLPNLPARRPDEPGQFAFADSDRLQRVLTESGWAGIDIRPVDVPCTLPERELVRYFTRLGPVGQVLHEADEQTRAGVVETVRAAFDSFVQGTEVRFTSACWMVSATAASPSSSPASPASPASP</sequence>
<protein>
    <submittedName>
        <fullName evidence="5">Class I SAM-dependent methyltransferase</fullName>
        <ecNumber evidence="5">2.1.-.-</ecNumber>
    </submittedName>
</protein>
<gene>
    <name evidence="5" type="ORF">WKI71_05185</name>
</gene>
<dbReference type="Gene3D" id="3.40.50.150">
    <property type="entry name" value="Vaccinia Virus protein VP39"/>
    <property type="match status" value="1"/>
</dbReference>
<dbReference type="InterPro" id="IPR029063">
    <property type="entry name" value="SAM-dependent_MTases_sf"/>
</dbReference>
<dbReference type="Pfam" id="PF13649">
    <property type="entry name" value="Methyltransf_25"/>
    <property type="match status" value="1"/>
</dbReference>
<dbReference type="Proteomes" id="UP001376459">
    <property type="component" value="Unassembled WGS sequence"/>
</dbReference>
<evidence type="ECO:0000313" key="6">
    <source>
        <dbReference type="Proteomes" id="UP001376459"/>
    </source>
</evidence>
<dbReference type="GO" id="GO:0008168">
    <property type="term" value="F:methyltransferase activity"/>
    <property type="evidence" value="ECO:0007669"/>
    <property type="project" value="UniProtKB-KW"/>
</dbReference>
<dbReference type="PANTHER" id="PTHR43464">
    <property type="entry name" value="METHYLTRANSFERASE"/>
    <property type="match status" value="1"/>
</dbReference>
<evidence type="ECO:0000259" key="4">
    <source>
        <dbReference type="Pfam" id="PF13649"/>
    </source>
</evidence>
<dbReference type="GO" id="GO:0032259">
    <property type="term" value="P:methylation"/>
    <property type="evidence" value="ECO:0007669"/>
    <property type="project" value="UniProtKB-KW"/>
</dbReference>
<dbReference type="CDD" id="cd02440">
    <property type="entry name" value="AdoMet_MTases"/>
    <property type="match status" value="1"/>
</dbReference>
<reference evidence="5 6" key="1">
    <citation type="submission" date="2024-03" db="EMBL/GenBank/DDBJ databases">
        <title>Novel Streptomyces species of biotechnological and ecological value are a feature of Machair soil.</title>
        <authorList>
            <person name="Prole J.R."/>
            <person name="Goodfellow M."/>
            <person name="Allenby N."/>
            <person name="Ward A.C."/>
        </authorList>
    </citation>
    <scope>NUCLEOTIDE SEQUENCE [LARGE SCALE GENOMIC DNA]</scope>
    <source>
        <strain evidence="5 6">MS1.AVA.1</strain>
    </source>
</reference>
<name>A0ABU8UGX0_9ACTN</name>
<evidence type="ECO:0000313" key="5">
    <source>
        <dbReference type="EMBL" id="MEJ8668176.1"/>
    </source>
</evidence>
<accession>A0ABU8UGX0</accession>
<dbReference type="SUPFAM" id="SSF53335">
    <property type="entry name" value="S-adenosyl-L-methionine-dependent methyltransferases"/>
    <property type="match status" value="1"/>
</dbReference>
<proteinExistence type="predicted"/>
<keyword evidence="2 5" id="KW-0808">Transferase</keyword>
<organism evidence="5 6">
    <name type="scientific">Streptomyces machairae</name>
    <dbReference type="NCBI Taxonomy" id="3134109"/>
    <lineage>
        <taxon>Bacteria</taxon>
        <taxon>Bacillati</taxon>
        <taxon>Actinomycetota</taxon>
        <taxon>Actinomycetes</taxon>
        <taxon>Kitasatosporales</taxon>
        <taxon>Streptomycetaceae</taxon>
        <taxon>Streptomyces</taxon>
    </lineage>
</organism>
<keyword evidence="1 5" id="KW-0489">Methyltransferase</keyword>